<reference evidence="1 2" key="1">
    <citation type="submission" date="2018-12" db="EMBL/GenBank/DDBJ databases">
        <title>Draft genome sequence of Embleya hyalina NBRC 13850T.</title>
        <authorList>
            <person name="Komaki H."/>
            <person name="Hosoyama A."/>
            <person name="Kimura A."/>
            <person name="Ichikawa N."/>
            <person name="Tamura T."/>
        </authorList>
    </citation>
    <scope>NUCLEOTIDE SEQUENCE [LARGE SCALE GENOMIC DNA]</scope>
    <source>
        <strain evidence="1 2">NBRC 13850</strain>
    </source>
</reference>
<name>A0A401YX75_9ACTN</name>
<dbReference type="EMBL" id="BIFH01000031">
    <property type="protein sequence ID" value="GCD99206.1"/>
    <property type="molecule type" value="Genomic_DNA"/>
</dbReference>
<protein>
    <submittedName>
        <fullName evidence="1">Uncharacterized protein</fullName>
    </submittedName>
</protein>
<dbReference type="Proteomes" id="UP000286931">
    <property type="component" value="Unassembled WGS sequence"/>
</dbReference>
<proteinExistence type="predicted"/>
<gene>
    <name evidence="1" type="ORF">EHYA_06919</name>
</gene>
<comment type="caution">
    <text evidence="1">The sequence shown here is derived from an EMBL/GenBank/DDBJ whole genome shotgun (WGS) entry which is preliminary data.</text>
</comment>
<organism evidence="1 2">
    <name type="scientific">Embleya hyalina</name>
    <dbReference type="NCBI Taxonomy" id="516124"/>
    <lineage>
        <taxon>Bacteria</taxon>
        <taxon>Bacillati</taxon>
        <taxon>Actinomycetota</taxon>
        <taxon>Actinomycetes</taxon>
        <taxon>Kitasatosporales</taxon>
        <taxon>Streptomycetaceae</taxon>
        <taxon>Embleya</taxon>
    </lineage>
</organism>
<keyword evidence="2" id="KW-1185">Reference proteome</keyword>
<evidence type="ECO:0000313" key="1">
    <source>
        <dbReference type="EMBL" id="GCD99206.1"/>
    </source>
</evidence>
<evidence type="ECO:0000313" key="2">
    <source>
        <dbReference type="Proteomes" id="UP000286931"/>
    </source>
</evidence>
<accession>A0A401YX75</accession>
<sequence length="73" mass="7977">MRSPHYDSSTRTGLRDVRGCPHLDVNDASFLRVFHPGRRTFDYLCEPCAVGGAGVMAEQMGSCSRRSNAGGCR</sequence>
<dbReference type="AlphaFoldDB" id="A0A401YX75"/>